<dbReference type="KEGG" id="bgp:BGL_1c25610"/>
<keyword evidence="3" id="KW-1185">Reference proteome</keyword>
<sequence>MRRTDPAAFAPLITAEPMKPTLPRTGRIGPTGLDRSDATHHPTQAEPPAAATAASNALPSGLPTRATRASHGAARSTAAGQTPEPDGGQAHAMAHFASLAITDDVQPAPRALDVADTTNDTLHNTRQAGPSLDSMPVELIHNMDLDAQQMQFVSRRHAHLFHGEAVARSLAEAPAKARSFAAIDAAVAQLARLVPARQQGGALAQLAARLEMVPMRERQASFDTLLAAARQCPAHFELLTELFRQTNDWAPVQRDACQARLADMEGADAARVAASANDVLDVDDIPALLQRTDGMPEARRSDVLGALAKQLFGLHYLRTHDFARICERFHAEPWPPAAAAGLLRRIGWITDEVRRDLTARSEAQG</sequence>
<feature type="compositionally biased region" description="Low complexity" evidence="1">
    <location>
        <begin position="41"/>
        <end position="54"/>
    </location>
</feature>
<gene>
    <name evidence="2" type="ORF">BGL_1c25610</name>
</gene>
<organism evidence="2 3">
    <name type="scientific">Burkholderia plantarii</name>
    <dbReference type="NCBI Taxonomy" id="41899"/>
    <lineage>
        <taxon>Bacteria</taxon>
        <taxon>Pseudomonadati</taxon>
        <taxon>Pseudomonadota</taxon>
        <taxon>Betaproteobacteria</taxon>
        <taxon>Burkholderiales</taxon>
        <taxon>Burkholderiaceae</taxon>
        <taxon>Burkholderia</taxon>
    </lineage>
</organism>
<accession>A0A0B6S139</accession>
<proteinExistence type="predicted"/>
<reference evidence="2 3" key="2">
    <citation type="journal article" date="2016" name="Appl. Microbiol. Biotechnol.">
        <title>Mutations improving production and secretion of extracellular lipase by Burkholderia glumae PG1.</title>
        <authorList>
            <person name="Knapp A."/>
            <person name="Voget S."/>
            <person name="Gao R."/>
            <person name="Zaburannyi N."/>
            <person name="Krysciak D."/>
            <person name="Breuer M."/>
            <person name="Hauer B."/>
            <person name="Streit W.R."/>
            <person name="Muller R."/>
            <person name="Daniel R."/>
            <person name="Jaeger K.E."/>
        </authorList>
    </citation>
    <scope>NUCLEOTIDE SEQUENCE [LARGE SCALE GENOMIC DNA]</scope>
    <source>
        <strain evidence="2 3">PG1</strain>
    </source>
</reference>
<dbReference type="Proteomes" id="UP000031838">
    <property type="component" value="Chromosome 1"/>
</dbReference>
<dbReference type="EMBL" id="CP002580">
    <property type="protein sequence ID" value="AJK47050.1"/>
    <property type="molecule type" value="Genomic_DNA"/>
</dbReference>
<dbReference type="HOGENOM" id="CLU_757940_0_0_4"/>
<evidence type="ECO:0000313" key="2">
    <source>
        <dbReference type="EMBL" id="AJK47050.1"/>
    </source>
</evidence>
<feature type="region of interest" description="Disordered" evidence="1">
    <location>
        <begin position="1"/>
        <end position="89"/>
    </location>
</feature>
<dbReference type="AlphaFoldDB" id="A0A0B6S139"/>
<evidence type="ECO:0000256" key="1">
    <source>
        <dbReference type="SAM" id="MobiDB-lite"/>
    </source>
</evidence>
<reference evidence="3" key="1">
    <citation type="submission" date="2011-03" db="EMBL/GenBank/DDBJ databases">
        <authorList>
            <person name="Voget S."/>
            <person name="Streit W.R."/>
            <person name="Jaeger K.E."/>
            <person name="Daniel R."/>
        </authorList>
    </citation>
    <scope>NUCLEOTIDE SEQUENCE [LARGE SCALE GENOMIC DNA]</scope>
    <source>
        <strain evidence="3">PG1</strain>
    </source>
</reference>
<protein>
    <submittedName>
        <fullName evidence="2">Uncharacterized protein</fullName>
    </submittedName>
</protein>
<name>A0A0B6S139_BURPL</name>
<evidence type="ECO:0000313" key="3">
    <source>
        <dbReference type="Proteomes" id="UP000031838"/>
    </source>
</evidence>